<keyword evidence="3" id="KW-1185">Reference proteome</keyword>
<organism evidence="2 3">
    <name type="scientific">Trichonephila clavata</name>
    <name type="common">Joro spider</name>
    <name type="synonym">Nephila clavata</name>
    <dbReference type="NCBI Taxonomy" id="2740835"/>
    <lineage>
        <taxon>Eukaryota</taxon>
        <taxon>Metazoa</taxon>
        <taxon>Ecdysozoa</taxon>
        <taxon>Arthropoda</taxon>
        <taxon>Chelicerata</taxon>
        <taxon>Arachnida</taxon>
        <taxon>Araneae</taxon>
        <taxon>Araneomorphae</taxon>
        <taxon>Entelegynae</taxon>
        <taxon>Araneoidea</taxon>
        <taxon>Nephilidae</taxon>
        <taxon>Trichonephila</taxon>
    </lineage>
</organism>
<dbReference type="PANTHER" id="PTHR47055:SF2">
    <property type="entry name" value="PIGGYBAC TRANSPOSABLE ELEMENT-DERIVED PROTEIN 2-RELATED"/>
    <property type="match status" value="1"/>
</dbReference>
<evidence type="ECO:0000259" key="1">
    <source>
        <dbReference type="Pfam" id="PF13843"/>
    </source>
</evidence>
<feature type="domain" description="PiggyBac transposable element-derived protein" evidence="1">
    <location>
        <begin position="138"/>
        <end position="209"/>
    </location>
</feature>
<comment type="caution">
    <text evidence="2">The sequence shown here is derived from an EMBL/GenBank/DDBJ whole genome shotgun (WGS) entry which is preliminary data.</text>
</comment>
<dbReference type="EMBL" id="BMAO01002622">
    <property type="protein sequence ID" value="GFQ82063.1"/>
    <property type="molecule type" value="Genomic_DNA"/>
</dbReference>
<dbReference type="InterPro" id="IPR029526">
    <property type="entry name" value="PGBD"/>
</dbReference>
<dbReference type="GO" id="GO:0043565">
    <property type="term" value="F:sequence-specific DNA binding"/>
    <property type="evidence" value="ECO:0007669"/>
    <property type="project" value="TreeGrafter"/>
</dbReference>
<proteinExistence type="predicted"/>
<feature type="domain" description="PiggyBac transposable element-derived protein" evidence="1">
    <location>
        <begin position="61"/>
        <end position="135"/>
    </location>
</feature>
<dbReference type="OrthoDB" id="10057240at2759"/>
<dbReference type="PANTHER" id="PTHR47055">
    <property type="entry name" value="DDE_TNP_1_7 DOMAIN-CONTAINING PROTEIN"/>
    <property type="match status" value="1"/>
</dbReference>
<dbReference type="Pfam" id="PF13843">
    <property type="entry name" value="DDE_Tnp_1_7"/>
    <property type="match status" value="2"/>
</dbReference>
<name>A0A8X6GGM7_TRICU</name>
<protein>
    <submittedName>
        <fullName evidence="2">Chimeric ERCC6-PGBD3 protein</fullName>
    </submittedName>
</protein>
<reference evidence="2" key="1">
    <citation type="submission" date="2020-07" db="EMBL/GenBank/DDBJ databases">
        <title>Multicomponent nature underlies the extraordinary mechanical properties of spider dragline silk.</title>
        <authorList>
            <person name="Kono N."/>
            <person name="Nakamura H."/>
            <person name="Mori M."/>
            <person name="Yoshida Y."/>
            <person name="Ohtoshi R."/>
            <person name="Malay A.D."/>
            <person name="Moran D.A.P."/>
            <person name="Tomita M."/>
            <person name="Numata K."/>
            <person name="Arakawa K."/>
        </authorList>
    </citation>
    <scope>NUCLEOTIDE SEQUENCE</scope>
</reference>
<dbReference type="Proteomes" id="UP000887116">
    <property type="component" value="Unassembled WGS sequence"/>
</dbReference>
<evidence type="ECO:0000313" key="2">
    <source>
        <dbReference type="EMBL" id="GFQ82063.1"/>
    </source>
</evidence>
<dbReference type="InterPro" id="IPR052638">
    <property type="entry name" value="PiggyBac_TE-derived"/>
</dbReference>
<accession>A0A8X6GGM7</accession>
<evidence type="ECO:0000313" key="3">
    <source>
        <dbReference type="Proteomes" id="UP000887116"/>
    </source>
</evidence>
<sequence>MKVGLYFPEGALKNLLESDGVASTSTNMQQSPPTKKRKPAKVVRKWKKVDPNAQPTSGRVTNYQSKGVNLSLMNSKLKCFLGIIFLSGYVLVPRRRILWEQRADLYNALISTAMRFDRFETIFSNLHIADNANLEPFDKWHDNSVVTVASSGAGENPLSYVDRYSQAQKKKTQVQQSNMIKAYSQFVGGVDRADENIDKYQAAIYGKKW</sequence>
<gene>
    <name evidence="2" type="primary">ERCC6</name>
    <name evidence="2" type="ORF">TNCT_28081</name>
</gene>
<dbReference type="AlphaFoldDB" id="A0A8X6GGM7"/>